<dbReference type="InterPro" id="IPR001357">
    <property type="entry name" value="BRCT_dom"/>
</dbReference>
<accession>A0A409YES7</accession>
<evidence type="ECO:0000259" key="5">
    <source>
        <dbReference type="PROSITE" id="PS50172"/>
    </source>
</evidence>
<dbReference type="GO" id="GO:0045944">
    <property type="term" value="P:positive regulation of transcription by RNA polymerase II"/>
    <property type="evidence" value="ECO:0007669"/>
    <property type="project" value="TreeGrafter"/>
</dbReference>
<feature type="compositionally biased region" description="Acidic residues" evidence="4">
    <location>
        <begin position="532"/>
        <end position="543"/>
    </location>
</feature>
<dbReference type="CDD" id="cd17724">
    <property type="entry name" value="BRCT_p53bp1_rpt2"/>
    <property type="match status" value="1"/>
</dbReference>
<evidence type="ECO:0000256" key="2">
    <source>
        <dbReference type="ARBA" id="ARBA00022763"/>
    </source>
</evidence>
<dbReference type="SUPFAM" id="SSF63748">
    <property type="entry name" value="Tudor/PWWP/MBT"/>
    <property type="match status" value="1"/>
</dbReference>
<dbReference type="GO" id="GO:0000077">
    <property type="term" value="P:DNA damage checkpoint signaling"/>
    <property type="evidence" value="ECO:0007669"/>
    <property type="project" value="TreeGrafter"/>
</dbReference>
<evidence type="ECO:0000313" key="7">
    <source>
        <dbReference type="Proteomes" id="UP000284706"/>
    </source>
</evidence>
<organism evidence="6 7">
    <name type="scientific">Gymnopilus dilepis</name>
    <dbReference type="NCBI Taxonomy" id="231916"/>
    <lineage>
        <taxon>Eukaryota</taxon>
        <taxon>Fungi</taxon>
        <taxon>Dikarya</taxon>
        <taxon>Basidiomycota</taxon>
        <taxon>Agaricomycotina</taxon>
        <taxon>Agaricomycetes</taxon>
        <taxon>Agaricomycetidae</taxon>
        <taxon>Agaricales</taxon>
        <taxon>Agaricineae</taxon>
        <taxon>Hymenogastraceae</taxon>
        <taxon>Gymnopilus</taxon>
    </lineage>
</organism>
<comment type="subcellular location">
    <subcellularLocation>
        <location evidence="1">Nucleus</location>
    </subcellularLocation>
</comment>
<gene>
    <name evidence="6" type="ORF">CVT26_015108</name>
</gene>
<feature type="compositionally biased region" description="Low complexity" evidence="4">
    <location>
        <begin position="369"/>
        <end position="385"/>
    </location>
</feature>
<keyword evidence="7" id="KW-1185">Reference proteome</keyword>
<feature type="compositionally biased region" description="Basic and acidic residues" evidence="4">
    <location>
        <begin position="566"/>
        <end position="575"/>
    </location>
</feature>
<dbReference type="PANTHER" id="PTHR15321">
    <property type="entry name" value="TUMOR SUPPRESSOR P53-BINDING PROTEIN 1"/>
    <property type="match status" value="1"/>
</dbReference>
<keyword evidence="3" id="KW-0539">Nucleus</keyword>
<evidence type="ECO:0000313" key="6">
    <source>
        <dbReference type="EMBL" id="PPR01485.1"/>
    </source>
</evidence>
<dbReference type="GO" id="GO:0005634">
    <property type="term" value="C:nucleus"/>
    <property type="evidence" value="ECO:0007669"/>
    <property type="project" value="UniProtKB-SubCell"/>
</dbReference>
<dbReference type="PROSITE" id="PS50172">
    <property type="entry name" value="BRCT"/>
    <property type="match status" value="1"/>
</dbReference>
<feature type="compositionally biased region" description="Polar residues" evidence="4">
    <location>
        <begin position="435"/>
        <end position="447"/>
    </location>
</feature>
<feature type="compositionally biased region" description="Acidic residues" evidence="4">
    <location>
        <begin position="659"/>
        <end position="672"/>
    </location>
</feature>
<feature type="compositionally biased region" description="Basic residues" evidence="4">
    <location>
        <begin position="679"/>
        <end position="701"/>
    </location>
</feature>
<dbReference type="SUPFAM" id="SSF52113">
    <property type="entry name" value="BRCT domain"/>
    <property type="match status" value="1"/>
</dbReference>
<dbReference type="CDD" id="cd20383">
    <property type="entry name" value="Tudor_53BP1"/>
    <property type="match status" value="1"/>
</dbReference>
<evidence type="ECO:0000256" key="4">
    <source>
        <dbReference type="SAM" id="MobiDB-lite"/>
    </source>
</evidence>
<evidence type="ECO:0000256" key="3">
    <source>
        <dbReference type="ARBA" id="ARBA00023242"/>
    </source>
</evidence>
<dbReference type="InterPro" id="IPR047252">
    <property type="entry name" value="TP53BP1-like"/>
</dbReference>
<feature type="compositionally biased region" description="Low complexity" evidence="4">
    <location>
        <begin position="610"/>
        <end position="623"/>
    </location>
</feature>
<feature type="region of interest" description="Disordered" evidence="4">
    <location>
        <begin position="20"/>
        <end position="213"/>
    </location>
</feature>
<dbReference type="InterPro" id="IPR036420">
    <property type="entry name" value="BRCT_dom_sf"/>
</dbReference>
<feature type="compositionally biased region" description="Polar residues" evidence="4">
    <location>
        <begin position="34"/>
        <end position="45"/>
    </location>
</feature>
<dbReference type="PANTHER" id="PTHR15321:SF3">
    <property type="entry name" value="TP53-BINDING PROTEIN 1"/>
    <property type="match status" value="1"/>
</dbReference>
<feature type="compositionally biased region" description="Low complexity" evidence="4">
    <location>
        <begin position="46"/>
        <end position="64"/>
    </location>
</feature>
<feature type="region of interest" description="Disordered" evidence="4">
    <location>
        <begin position="405"/>
        <end position="730"/>
    </location>
</feature>
<dbReference type="InterPro" id="IPR041297">
    <property type="entry name" value="Crb2_Tudor"/>
</dbReference>
<keyword evidence="2" id="KW-0227">DNA damage</keyword>
<dbReference type="SMART" id="SM00292">
    <property type="entry name" value="BRCT"/>
    <property type="match status" value="2"/>
</dbReference>
<dbReference type="InterPro" id="IPR047250">
    <property type="entry name" value="BRCT_p53bp1-like_rpt2"/>
</dbReference>
<feature type="compositionally biased region" description="Low complexity" evidence="4">
    <location>
        <begin position="111"/>
        <end position="130"/>
    </location>
</feature>
<dbReference type="AlphaFoldDB" id="A0A409YES7"/>
<comment type="caution">
    <text evidence="6">The sequence shown here is derived from an EMBL/GenBank/DDBJ whole genome shotgun (WGS) entry which is preliminary data.</text>
</comment>
<feature type="domain" description="BRCT" evidence="5">
    <location>
        <begin position="887"/>
        <end position="1001"/>
    </location>
</feature>
<feature type="compositionally biased region" description="Polar residues" evidence="4">
    <location>
        <begin position="241"/>
        <end position="250"/>
    </location>
</feature>
<feature type="compositionally biased region" description="Low complexity" evidence="4">
    <location>
        <begin position="320"/>
        <end position="338"/>
    </location>
</feature>
<dbReference type="Proteomes" id="UP000284706">
    <property type="component" value="Unassembled WGS sequence"/>
</dbReference>
<dbReference type="GO" id="GO:0042393">
    <property type="term" value="F:histone binding"/>
    <property type="evidence" value="ECO:0007669"/>
    <property type="project" value="TreeGrafter"/>
</dbReference>
<feature type="compositionally biased region" description="Low complexity" evidence="4">
    <location>
        <begin position="634"/>
        <end position="645"/>
    </location>
</feature>
<proteinExistence type="predicted"/>
<sequence length="1151" mass="125497">MDVYESDTEETQATQILQELLEHDVMKNRKPGKSRSSLLHTNPAQSNDISSESRPSSRASNSIPQYNLHGLASTQSQSQQYREEEELEEGSQKENIGSSRLAKDTGRSNTSPASRSGSPQPSSSNANAQAKGRQAERLGNSNTGNDKATKKLATKVTFQPNNTKSGLKATTSKPATRFSPYKPPPQAPSRYKQPPRPVSPASQDSFAGEIEDNEERFLARSEKFAVPLSELGHSSPVRGTADTNSRSYASSMYAYPTPGRQRHVPSSPPTGRVLVEATPSDSSQSQDEEPKHTHEWVETQPSGEPDPVDHRTSRSPPMQAGGAPASNSSDSDSEGPSSFERALRGDVDPPPPPPAVQMAAIQPDERAMQYQTGQTATTTGGQSTGARSLYSTLAAEKRYRYRSYAEQSEDARLPSIRTDNFDLTPHDAVDMGPETQPSTQPTFSVQRVRTLADMPPPRLPTNNRPQQVARGPSPHAMDVDVIPDSEPQRDERNLGGGGRSPSKRAGPSATNKAPTTARKKDDDKEMAPLPEDMAEEEEDEDDVPLAARNPQGRPTQPKATNKGKGKAKEVVKTAQEKMPAPVAPVARGRPARGQASTSAKPMSGSWETGVVPSSVPDQDVPAPRNDARARSNDSTSSRATKRSTSGAPKSGRRQRANAEDSDYDKDGDDAHDEAESGPSRKRKRVAAAAKPKKNTKASQKRVKQESATPAAGTRQAQKLLRSATSKASYAPNAPATRVLALWKQDGHFYPGTVHSVIGHGRYSVTFDDTTDGEVTIEQMRLCHMNIGDEVLYVGRNRPAKVTAVDDADDPRLITVDTGHCEEVIKINDVRIASKTITYSWEDRILKPEDIIPEVKPVKPEPSPPHSKVSVASLANTQGLQKKILDKTGLILTLSSATENHEKEKEKVNSAILQCGGGIVEDFSNVICMEGKHVGKSWILEQDDVKWIGKPDIHRLFLLADDANQKPKFLIALALGIPCVGTSWVFESLQSGQEKEWLSYLLPQGYSSALSARPSQQVDVDWGNSIHHLKHIMKNSVPRKVFAGMSVLCVGHDVVRQPKTKRKAGADDKMDGSNAIPQIILAMGASRVEAVTEVRHATKALTEYDYIVIREENQYSAEYGRCVTVDWNWVKESLIASRELPLPAWNEQSQEA</sequence>
<dbReference type="STRING" id="231916.A0A409YES7"/>
<name>A0A409YES7_9AGAR</name>
<feature type="compositionally biased region" description="Polar residues" evidence="4">
    <location>
        <begin position="156"/>
        <end position="174"/>
    </location>
</feature>
<dbReference type="Gene3D" id="2.30.30.140">
    <property type="match status" value="1"/>
</dbReference>
<dbReference type="InParanoid" id="A0A409YES7"/>
<reference evidence="6 7" key="1">
    <citation type="journal article" date="2018" name="Evol. Lett.">
        <title>Horizontal gene cluster transfer increased hallucinogenic mushroom diversity.</title>
        <authorList>
            <person name="Reynolds H.T."/>
            <person name="Vijayakumar V."/>
            <person name="Gluck-Thaler E."/>
            <person name="Korotkin H.B."/>
            <person name="Matheny P.B."/>
            <person name="Slot J.C."/>
        </authorList>
    </citation>
    <scope>NUCLEOTIDE SEQUENCE [LARGE SCALE GENOMIC DNA]</scope>
    <source>
        <strain evidence="6 7">SRW20</strain>
    </source>
</reference>
<dbReference type="Pfam" id="PF18115">
    <property type="entry name" value="Tudor_3"/>
    <property type="match status" value="1"/>
</dbReference>
<dbReference type="OrthoDB" id="129353at2759"/>
<feature type="compositionally biased region" description="Basic and acidic residues" evidence="4">
    <location>
        <begin position="288"/>
        <end position="297"/>
    </location>
</feature>
<dbReference type="EMBL" id="NHYE01000937">
    <property type="protein sequence ID" value="PPR01485.1"/>
    <property type="molecule type" value="Genomic_DNA"/>
</dbReference>
<feature type="region of interest" description="Disordered" evidence="4">
    <location>
        <begin position="226"/>
        <end position="385"/>
    </location>
</feature>
<dbReference type="Gene3D" id="3.40.50.10190">
    <property type="entry name" value="BRCT domain"/>
    <property type="match status" value="1"/>
</dbReference>
<feature type="compositionally biased region" description="Low complexity" evidence="4">
    <location>
        <begin position="579"/>
        <end position="593"/>
    </location>
</feature>
<protein>
    <recommendedName>
        <fullName evidence="5">BRCT domain-containing protein</fullName>
    </recommendedName>
</protein>
<dbReference type="InterPro" id="IPR047249">
    <property type="entry name" value="BRCT_p53bp1-like_rpt1"/>
</dbReference>
<dbReference type="CDD" id="cd17745">
    <property type="entry name" value="BRCT_p53bp1_rpt1"/>
    <property type="match status" value="1"/>
</dbReference>
<evidence type="ECO:0000256" key="1">
    <source>
        <dbReference type="ARBA" id="ARBA00004123"/>
    </source>
</evidence>